<proteinExistence type="predicted"/>
<accession>A0AA39H633</accession>
<protein>
    <recommendedName>
        <fullName evidence="2">ShKT domain-containing protein</fullName>
    </recommendedName>
</protein>
<feature type="domain" description="ShKT" evidence="2">
    <location>
        <begin position="109"/>
        <end position="142"/>
    </location>
</feature>
<evidence type="ECO:0000313" key="3">
    <source>
        <dbReference type="EMBL" id="KAK0399925.1"/>
    </source>
</evidence>
<comment type="caution">
    <text evidence="3">The sequence shown here is derived from an EMBL/GenBank/DDBJ whole genome shotgun (WGS) entry which is preliminary data.</text>
</comment>
<dbReference type="AlphaFoldDB" id="A0AA39H633"/>
<evidence type="ECO:0000259" key="2">
    <source>
        <dbReference type="PROSITE" id="PS51670"/>
    </source>
</evidence>
<sequence>MPYGIAYCRRTCGFCYNGINNRFFDSTLYAKHEELYPERHMSLFRSFSSSIDVDNSRHCERGKSGRSPVCEDTDTSLCAQVTRQACRTRPGYYLKVCPKTCKNCTGIICVDSFKVNCTDVKARGVCTHSLAKEYCPKSCDYCSRVHRDLKLPLLIAEKTTRPPIAVGYKRGARLQWGSTISSSYYTASFTVFFSFGAALKMQHISAFSVALLVGCFIATSLAEQAFAITDKVGQGNFARVFGFNDGEVYRIGKRNSDGLDSFAFANPRDPRQRFAKHNGPTQDFAFAFAKRSNFAKRDDLSDDIDASKFAFAKRAGNFALVRRFAFA</sequence>
<gene>
    <name evidence="3" type="ORF">QR680_003276</name>
</gene>
<comment type="caution">
    <text evidence="1">Lacks conserved residue(s) required for the propagation of feature annotation.</text>
</comment>
<dbReference type="PROSITE" id="PS51670">
    <property type="entry name" value="SHKT"/>
    <property type="match status" value="2"/>
</dbReference>
<evidence type="ECO:0000256" key="1">
    <source>
        <dbReference type="PROSITE-ProRule" id="PRU01005"/>
    </source>
</evidence>
<feature type="disulfide bond" evidence="1">
    <location>
        <begin position="117"/>
        <end position="135"/>
    </location>
</feature>
<feature type="disulfide bond" evidence="1">
    <location>
        <begin position="70"/>
        <end position="104"/>
    </location>
</feature>
<dbReference type="PANTHER" id="PTHR21724">
    <property type="entry name" value="SHKT DOMAIN-CONTAINING PROTEIN"/>
    <property type="match status" value="1"/>
</dbReference>
<dbReference type="PANTHER" id="PTHR21724:SF106">
    <property type="entry name" value="SHKT DOMAIN-CONTAINING PROTEIN"/>
    <property type="match status" value="1"/>
</dbReference>
<name>A0AA39H633_9BILA</name>
<dbReference type="Proteomes" id="UP001175271">
    <property type="component" value="Unassembled WGS sequence"/>
</dbReference>
<feature type="disulfide bond" evidence="1">
    <location>
        <begin position="126"/>
        <end position="139"/>
    </location>
</feature>
<dbReference type="Pfam" id="PF01549">
    <property type="entry name" value="ShK"/>
    <property type="match status" value="3"/>
</dbReference>
<reference evidence="3" key="1">
    <citation type="submission" date="2023-06" db="EMBL/GenBank/DDBJ databases">
        <title>Genomic analysis of the entomopathogenic nematode Steinernema hermaphroditum.</title>
        <authorList>
            <person name="Schwarz E.M."/>
            <person name="Heppert J.K."/>
            <person name="Baniya A."/>
            <person name="Schwartz H.T."/>
            <person name="Tan C.-H."/>
            <person name="Antoshechkin I."/>
            <person name="Sternberg P.W."/>
            <person name="Goodrich-Blair H."/>
            <person name="Dillman A.R."/>
        </authorList>
    </citation>
    <scope>NUCLEOTIDE SEQUENCE</scope>
    <source>
        <strain evidence="3">PS9179</strain>
        <tissue evidence="3">Whole animal</tissue>
    </source>
</reference>
<feature type="domain" description="ShKT" evidence="2">
    <location>
        <begin position="70"/>
        <end position="104"/>
    </location>
</feature>
<dbReference type="Gene3D" id="1.10.10.1940">
    <property type="match status" value="1"/>
</dbReference>
<evidence type="ECO:0000313" key="4">
    <source>
        <dbReference type="Proteomes" id="UP001175271"/>
    </source>
</evidence>
<dbReference type="SMART" id="SM00254">
    <property type="entry name" value="ShKT"/>
    <property type="match status" value="2"/>
</dbReference>
<dbReference type="InterPro" id="IPR003582">
    <property type="entry name" value="ShKT_dom"/>
</dbReference>
<keyword evidence="1" id="KW-1015">Disulfide bond</keyword>
<keyword evidence="4" id="KW-1185">Reference proteome</keyword>
<organism evidence="3 4">
    <name type="scientific">Steinernema hermaphroditum</name>
    <dbReference type="NCBI Taxonomy" id="289476"/>
    <lineage>
        <taxon>Eukaryota</taxon>
        <taxon>Metazoa</taxon>
        <taxon>Ecdysozoa</taxon>
        <taxon>Nematoda</taxon>
        <taxon>Chromadorea</taxon>
        <taxon>Rhabditida</taxon>
        <taxon>Tylenchina</taxon>
        <taxon>Panagrolaimomorpha</taxon>
        <taxon>Strongyloidoidea</taxon>
        <taxon>Steinernematidae</taxon>
        <taxon>Steinernema</taxon>
    </lineage>
</organism>
<dbReference type="EMBL" id="JAUCMV010000005">
    <property type="protein sequence ID" value="KAK0399925.1"/>
    <property type="molecule type" value="Genomic_DNA"/>
</dbReference>